<proteinExistence type="predicted"/>
<evidence type="ECO:0000313" key="2">
    <source>
        <dbReference type="Proteomes" id="UP000479710"/>
    </source>
</evidence>
<dbReference type="Proteomes" id="UP000479710">
    <property type="component" value="Unassembled WGS sequence"/>
</dbReference>
<feature type="non-terminal residue" evidence="1">
    <location>
        <position position="1"/>
    </location>
</feature>
<protein>
    <submittedName>
        <fullName evidence="1">Uncharacterized protein</fullName>
    </submittedName>
</protein>
<comment type="caution">
    <text evidence="1">The sequence shown here is derived from an EMBL/GenBank/DDBJ whole genome shotgun (WGS) entry which is preliminary data.</text>
</comment>
<evidence type="ECO:0000313" key="1">
    <source>
        <dbReference type="EMBL" id="KAF0923316.1"/>
    </source>
</evidence>
<keyword evidence="2" id="KW-1185">Reference proteome</keyword>
<organism evidence="1 2">
    <name type="scientific">Oryza meyeriana var. granulata</name>
    <dbReference type="NCBI Taxonomy" id="110450"/>
    <lineage>
        <taxon>Eukaryota</taxon>
        <taxon>Viridiplantae</taxon>
        <taxon>Streptophyta</taxon>
        <taxon>Embryophyta</taxon>
        <taxon>Tracheophyta</taxon>
        <taxon>Spermatophyta</taxon>
        <taxon>Magnoliopsida</taxon>
        <taxon>Liliopsida</taxon>
        <taxon>Poales</taxon>
        <taxon>Poaceae</taxon>
        <taxon>BOP clade</taxon>
        <taxon>Oryzoideae</taxon>
        <taxon>Oryzeae</taxon>
        <taxon>Oryzinae</taxon>
        <taxon>Oryza</taxon>
        <taxon>Oryza meyeriana</taxon>
    </lineage>
</organism>
<name>A0A6G1EFE9_9ORYZ</name>
<dbReference type="EMBL" id="SPHZ02000003">
    <property type="protein sequence ID" value="KAF0923316.1"/>
    <property type="molecule type" value="Genomic_DNA"/>
</dbReference>
<accession>A0A6G1EFE9</accession>
<sequence>WGIAYCVKGGRKKKHEAMKGFKDASYIPVFKELVTVENKGRGEKQIDNLLRA</sequence>
<dbReference type="AlphaFoldDB" id="A0A6G1EFE9"/>
<reference evidence="1 2" key="1">
    <citation type="submission" date="2019-11" db="EMBL/GenBank/DDBJ databases">
        <title>Whole genome sequence of Oryza granulata.</title>
        <authorList>
            <person name="Li W."/>
        </authorList>
    </citation>
    <scope>NUCLEOTIDE SEQUENCE [LARGE SCALE GENOMIC DNA]</scope>
    <source>
        <strain evidence="2">cv. Menghai</strain>
        <tissue evidence="1">Leaf</tissue>
    </source>
</reference>
<gene>
    <name evidence="1" type="ORF">E2562_005277</name>
</gene>